<organism evidence="5 6">
    <name type="scientific">Pseudoxanthomonas wuyuanensis</name>
    <dbReference type="NCBI Taxonomy" id="1073196"/>
    <lineage>
        <taxon>Bacteria</taxon>
        <taxon>Pseudomonadati</taxon>
        <taxon>Pseudomonadota</taxon>
        <taxon>Gammaproteobacteria</taxon>
        <taxon>Lysobacterales</taxon>
        <taxon>Lysobacteraceae</taxon>
        <taxon>Pseudoxanthomonas</taxon>
    </lineage>
</organism>
<gene>
    <name evidence="5" type="ORF">SAMN06296416_102441</name>
</gene>
<dbReference type="PANTHER" id="PTHR24104:SF25">
    <property type="entry name" value="PROTEIN LIN-41"/>
    <property type="match status" value="1"/>
</dbReference>
<proteinExistence type="predicted"/>
<reference evidence="5 6" key="1">
    <citation type="submission" date="2017-09" db="EMBL/GenBank/DDBJ databases">
        <authorList>
            <person name="Ehlers B."/>
            <person name="Leendertz F.H."/>
        </authorList>
    </citation>
    <scope>NUCLEOTIDE SEQUENCE [LARGE SCALE GENOMIC DNA]</scope>
    <source>
        <strain evidence="5 6">CGMCC 1.10978</strain>
    </source>
</reference>
<protein>
    <submittedName>
        <fullName evidence="5">3-phytase</fullName>
    </submittedName>
</protein>
<feature type="chain" id="PRO_5013261844" evidence="3">
    <location>
        <begin position="28"/>
        <end position="369"/>
    </location>
</feature>
<dbReference type="InterPro" id="IPR003431">
    <property type="entry name" value="B-propeller_Phytase"/>
</dbReference>
<sequence length="369" mass="39901">MPHNFHMTRKFLPGALCAALLSACATAPAPNASRPPAPSAVTAADAVLPEAWISAPVAGDELDSVAAWPTEDGGVWLIATAKSSHRLAVYDGDSGQRLRTFGEPGHGPGQFKRPNGIAVFGDAVFVVERDNRRVQVFELPDFIPRGSFGEEQLQVPYGLWLHETGPGELEVLVTDSFMADFKTGLLPPMAELDQRVKRFRVTLEGAGVQADYLGAFGDTGEDGALRMVESIAGDPVHDRLLIAEEDRRVGSTLREYSLNGPYRGRSLPPFDADAEGIALWACSFEDGYWVAVDQVSPTLFRLFDRATLEPRGVFAGEQVANTDGETVHASPTARFPAGALFALHNDQSLAAFDLRDIVRALQLRDDCGR</sequence>
<feature type="domain" description="BPP" evidence="4">
    <location>
        <begin position="38"/>
        <end position="361"/>
    </location>
</feature>
<dbReference type="GO" id="GO:0008270">
    <property type="term" value="F:zinc ion binding"/>
    <property type="evidence" value="ECO:0007669"/>
    <property type="project" value="UniProtKB-KW"/>
</dbReference>
<dbReference type="AlphaFoldDB" id="A0A286D4B5"/>
<feature type="repeat" description="NHL" evidence="2">
    <location>
        <begin position="98"/>
        <end position="140"/>
    </location>
</feature>
<evidence type="ECO:0000256" key="1">
    <source>
        <dbReference type="ARBA" id="ARBA00022737"/>
    </source>
</evidence>
<dbReference type="InterPro" id="IPR011042">
    <property type="entry name" value="6-blade_b-propeller_TolB-like"/>
</dbReference>
<keyword evidence="3" id="KW-0732">Signal</keyword>
<evidence type="ECO:0000313" key="5">
    <source>
        <dbReference type="EMBL" id="SOD53499.1"/>
    </source>
</evidence>
<dbReference type="Proteomes" id="UP000219374">
    <property type="component" value="Unassembled WGS sequence"/>
</dbReference>
<evidence type="ECO:0000259" key="4">
    <source>
        <dbReference type="PROSITE" id="PS51662"/>
    </source>
</evidence>
<evidence type="ECO:0000256" key="3">
    <source>
        <dbReference type="SAM" id="SignalP"/>
    </source>
</evidence>
<dbReference type="Gene3D" id="2.120.10.30">
    <property type="entry name" value="TolB, C-terminal domain"/>
    <property type="match status" value="1"/>
</dbReference>
<dbReference type="PANTHER" id="PTHR24104">
    <property type="entry name" value="E3 UBIQUITIN-PROTEIN LIGASE NHLRC1-RELATED"/>
    <property type="match status" value="1"/>
</dbReference>
<dbReference type="SUPFAM" id="SSF50956">
    <property type="entry name" value="Thermostable phytase (3-phytase)"/>
    <property type="match status" value="1"/>
</dbReference>
<dbReference type="PROSITE" id="PS51125">
    <property type="entry name" value="NHL"/>
    <property type="match status" value="1"/>
</dbReference>
<dbReference type="GO" id="GO:0016158">
    <property type="term" value="F:inositol hexakisphosphate 3-phosphatase activity"/>
    <property type="evidence" value="ECO:0007669"/>
    <property type="project" value="InterPro"/>
</dbReference>
<keyword evidence="1" id="KW-0677">Repeat</keyword>
<feature type="signal peptide" evidence="3">
    <location>
        <begin position="1"/>
        <end position="27"/>
    </location>
</feature>
<keyword evidence="6" id="KW-1185">Reference proteome</keyword>
<evidence type="ECO:0000313" key="6">
    <source>
        <dbReference type="Proteomes" id="UP000219374"/>
    </source>
</evidence>
<dbReference type="EMBL" id="OCND01000002">
    <property type="protein sequence ID" value="SOD53499.1"/>
    <property type="molecule type" value="Genomic_DNA"/>
</dbReference>
<evidence type="ECO:0000256" key="2">
    <source>
        <dbReference type="PROSITE-ProRule" id="PRU00504"/>
    </source>
</evidence>
<accession>A0A286D4B5</accession>
<dbReference type="InterPro" id="IPR050952">
    <property type="entry name" value="TRIM-NHL_E3_ligases"/>
</dbReference>
<dbReference type="PROSITE" id="PS51662">
    <property type="entry name" value="BP_PHYTASE"/>
    <property type="match status" value="1"/>
</dbReference>
<dbReference type="InterPro" id="IPR001258">
    <property type="entry name" value="NHL_repeat"/>
</dbReference>
<name>A0A286D4B5_9GAMM</name>